<protein>
    <submittedName>
        <fullName evidence="1">Uncharacterized protein</fullName>
    </submittedName>
</protein>
<keyword evidence="2" id="KW-1185">Reference proteome</keyword>
<accession>A0ACB7SYN7</accession>
<sequence>MTEAEYEAITKETLESLAEKFDEIIEDLSDVPEADFALSRRRGEQGHALAADTATASAVMVPRRWMTTLAALTTLMTSTNEPAQPGGRAPRLDHQQHPLRARTARPLVGRPAALVPSAATLERREELRWGTRRLDLVSAAQVALIAATVSTLVLGVSCYACHSQRAKRDGRRCRYEKIADGAATPDRRRTLRLSPIGPATRCNRDNWASISLVNLLNNYPAQDVEAAVQPNDYRADDSCRTSDTT</sequence>
<organism evidence="1 2">
    <name type="scientific">Hyalomma asiaticum</name>
    <name type="common">Tick</name>
    <dbReference type="NCBI Taxonomy" id="266040"/>
    <lineage>
        <taxon>Eukaryota</taxon>
        <taxon>Metazoa</taxon>
        <taxon>Ecdysozoa</taxon>
        <taxon>Arthropoda</taxon>
        <taxon>Chelicerata</taxon>
        <taxon>Arachnida</taxon>
        <taxon>Acari</taxon>
        <taxon>Parasitiformes</taxon>
        <taxon>Ixodida</taxon>
        <taxon>Ixodoidea</taxon>
        <taxon>Ixodidae</taxon>
        <taxon>Hyalomminae</taxon>
        <taxon>Hyalomma</taxon>
    </lineage>
</organism>
<comment type="caution">
    <text evidence="1">The sequence shown here is derived from an EMBL/GenBank/DDBJ whole genome shotgun (WGS) entry which is preliminary data.</text>
</comment>
<gene>
    <name evidence="1" type="ORF">HPB50_008304</name>
</gene>
<reference evidence="1" key="1">
    <citation type="submission" date="2020-05" db="EMBL/GenBank/DDBJ databases">
        <title>Large-scale comparative analyses of tick genomes elucidate their genetic diversity and vector capacities.</title>
        <authorList>
            <person name="Jia N."/>
            <person name="Wang J."/>
            <person name="Shi W."/>
            <person name="Du L."/>
            <person name="Sun Y."/>
            <person name="Zhan W."/>
            <person name="Jiang J."/>
            <person name="Wang Q."/>
            <person name="Zhang B."/>
            <person name="Ji P."/>
            <person name="Sakyi L.B."/>
            <person name="Cui X."/>
            <person name="Yuan T."/>
            <person name="Jiang B."/>
            <person name="Yang W."/>
            <person name="Lam T.T.-Y."/>
            <person name="Chang Q."/>
            <person name="Ding S."/>
            <person name="Wang X."/>
            <person name="Zhu J."/>
            <person name="Ruan X."/>
            <person name="Zhao L."/>
            <person name="Wei J."/>
            <person name="Que T."/>
            <person name="Du C."/>
            <person name="Cheng J."/>
            <person name="Dai P."/>
            <person name="Han X."/>
            <person name="Huang E."/>
            <person name="Gao Y."/>
            <person name="Liu J."/>
            <person name="Shao H."/>
            <person name="Ye R."/>
            <person name="Li L."/>
            <person name="Wei W."/>
            <person name="Wang X."/>
            <person name="Wang C."/>
            <person name="Yang T."/>
            <person name="Huo Q."/>
            <person name="Li W."/>
            <person name="Guo W."/>
            <person name="Chen H."/>
            <person name="Zhou L."/>
            <person name="Ni X."/>
            <person name="Tian J."/>
            <person name="Zhou Y."/>
            <person name="Sheng Y."/>
            <person name="Liu T."/>
            <person name="Pan Y."/>
            <person name="Xia L."/>
            <person name="Li J."/>
            <person name="Zhao F."/>
            <person name="Cao W."/>
        </authorList>
    </citation>
    <scope>NUCLEOTIDE SEQUENCE</scope>
    <source>
        <strain evidence="1">Hyas-2018</strain>
    </source>
</reference>
<evidence type="ECO:0000313" key="2">
    <source>
        <dbReference type="Proteomes" id="UP000821845"/>
    </source>
</evidence>
<dbReference type="Proteomes" id="UP000821845">
    <property type="component" value="Chromosome 2"/>
</dbReference>
<name>A0ACB7SYN7_HYAAI</name>
<dbReference type="EMBL" id="CM023482">
    <property type="protein sequence ID" value="KAH6938257.1"/>
    <property type="molecule type" value="Genomic_DNA"/>
</dbReference>
<evidence type="ECO:0000313" key="1">
    <source>
        <dbReference type="EMBL" id="KAH6938257.1"/>
    </source>
</evidence>
<proteinExistence type="predicted"/>